<reference evidence="2 3" key="1">
    <citation type="submission" date="2019-08" db="EMBL/GenBank/DDBJ databases">
        <title>Calorimonas adulescens gen. nov., sp. nov., an anaerobic thermophilic bacterium from Sakhalin hot spring.</title>
        <authorList>
            <person name="Khomyakova M.A."/>
            <person name="Merkel A.Y."/>
            <person name="Novikov A."/>
            <person name="Bonch-Osmolovskaya E.A."/>
            <person name="Slobodkin A.I."/>
        </authorList>
    </citation>
    <scope>NUCLEOTIDE SEQUENCE [LARGE SCALE GENOMIC DNA]</scope>
    <source>
        <strain evidence="2 3">A05MB</strain>
    </source>
</reference>
<dbReference type="AlphaFoldDB" id="A0A5D8QAL5"/>
<evidence type="ECO:0000259" key="1">
    <source>
        <dbReference type="Pfam" id="PF00561"/>
    </source>
</evidence>
<keyword evidence="3" id="KW-1185">Reference proteome</keyword>
<dbReference type="PRINTS" id="PR00111">
    <property type="entry name" value="ABHYDROLASE"/>
</dbReference>
<comment type="caution">
    <text evidence="2">The sequence shown here is derived from an EMBL/GenBank/DDBJ whole genome shotgun (WGS) entry which is preliminary data.</text>
</comment>
<dbReference type="GO" id="GO:0047372">
    <property type="term" value="F:monoacylglycerol lipase activity"/>
    <property type="evidence" value="ECO:0007669"/>
    <property type="project" value="TreeGrafter"/>
</dbReference>
<dbReference type="Gene3D" id="3.40.50.1820">
    <property type="entry name" value="alpha/beta hydrolase"/>
    <property type="match status" value="1"/>
</dbReference>
<gene>
    <name evidence="2" type="ORF">FWJ32_09620</name>
</gene>
<dbReference type="InterPro" id="IPR050266">
    <property type="entry name" value="AB_hydrolase_sf"/>
</dbReference>
<name>A0A5D8QAL5_9THEO</name>
<dbReference type="GO" id="GO:0046464">
    <property type="term" value="P:acylglycerol catabolic process"/>
    <property type="evidence" value="ECO:0007669"/>
    <property type="project" value="TreeGrafter"/>
</dbReference>
<dbReference type="RefSeq" id="WP_149545742.1">
    <property type="nucleotide sequence ID" value="NZ_VTPS01000014.1"/>
</dbReference>
<dbReference type="GO" id="GO:0016020">
    <property type="term" value="C:membrane"/>
    <property type="evidence" value="ECO:0007669"/>
    <property type="project" value="TreeGrafter"/>
</dbReference>
<evidence type="ECO:0000313" key="2">
    <source>
        <dbReference type="EMBL" id="TZE81427.1"/>
    </source>
</evidence>
<accession>A0A5D8QAL5</accession>
<proteinExistence type="predicted"/>
<keyword evidence="2" id="KW-0378">Hydrolase</keyword>
<protein>
    <submittedName>
        <fullName evidence="2">Alpha/beta fold hydrolase</fullName>
    </submittedName>
</protein>
<feature type="domain" description="AB hydrolase-1" evidence="1">
    <location>
        <begin position="23"/>
        <end position="248"/>
    </location>
</feature>
<dbReference type="InterPro" id="IPR029058">
    <property type="entry name" value="AB_hydrolase_fold"/>
</dbReference>
<dbReference type="PANTHER" id="PTHR43798:SF33">
    <property type="entry name" value="HYDROLASE, PUTATIVE (AFU_ORTHOLOGUE AFUA_2G14860)-RELATED"/>
    <property type="match status" value="1"/>
</dbReference>
<dbReference type="InterPro" id="IPR000073">
    <property type="entry name" value="AB_hydrolase_1"/>
</dbReference>
<dbReference type="EMBL" id="VTPS01000014">
    <property type="protein sequence ID" value="TZE81427.1"/>
    <property type="molecule type" value="Genomic_DNA"/>
</dbReference>
<organism evidence="2 3">
    <name type="scientific">Calorimonas adulescens</name>
    <dbReference type="NCBI Taxonomy" id="2606906"/>
    <lineage>
        <taxon>Bacteria</taxon>
        <taxon>Bacillati</taxon>
        <taxon>Bacillota</taxon>
        <taxon>Clostridia</taxon>
        <taxon>Thermoanaerobacterales</taxon>
        <taxon>Thermoanaerobacteraceae</taxon>
        <taxon>Calorimonas</taxon>
    </lineage>
</organism>
<dbReference type="Proteomes" id="UP000322976">
    <property type="component" value="Unassembled WGS sequence"/>
</dbReference>
<dbReference type="PANTHER" id="PTHR43798">
    <property type="entry name" value="MONOACYLGLYCEROL LIPASE"/>
    <property type="match status" value="1"/>
</dbReference>
<dbReference type="Pfam" id="PF00561">
    <property type="entry name" value="Abhydrolase_1"/>
    <property type="match status" value="1"/>
</dbReference>
<sequence length="268" mass="30432">MAVFNSKDVKIYYEESGNPEGEPIIFVNGVYLDSLVWSEIIQCMENEFRIITYDLRGQGLSDKPDEVYYTRQHVKDLIGLMDHIGLEYAHLVGLFNGGAIAQSAAIDYPDRVKSLALIGSYSHTDRMLMSKIKSWISTAERAGWDALVDVAFPYLWGATYLEDNHDTAYHYCIKNKHLPVKPFVNLLKGPMAYDRTAELYRINVPTVVLCGSEDILTPAVYSKILSAGINNSKIHVMLQTGHLCIKERPEEAYRLIKENLFKKAMMLK</sequence>
<dbReference type="SUPFAM" id="SSF53474">
    <property type="entry name" value="alpha/beta-Hydrolases"/>
    <property type="match status" value="1"/>
</dbReference>
<evidence type="ECO:0000313" key="3">
    <source>
        <dbReference type="Proteomes" id="UP000322976"/>
    </source>
</evidence>